<feature type="transmembrane region" description="Helical" evidence="7">
    <location>
        <begin position="143"/>
        <end position="166"/>
    </location>
</feature>
<dbReference type="InterPro" id="IPR039421">
    <property type="entry name" value="Type_1_exporter"/>
</dbReference>
<evidence type="ECO:0000256" key="3">
    <source>
        <dbReference type="ARBA" id="ARBA00022741"/>
    </source>
</evidence>
<feature type="transmembrane region" description="Helical" evidence="7">
    <location>
        <begin position="178"/>
        <end position="198"/>
    </location>
</feature>
<evidence type="ECO:0000313" key="11">
    <source>
        <dbReference type="Proteomes" id="UP001519344"/>
    </source>
</evidence>
<dbReference type="Pfam" id="PF00005">
    <property type="entry name" value="ABC_tran"/>
    <property type="match status" value="1"/>
</dbReference>
<dbReference type="Gene3D" id="3.40.50.300">
    <property type="entry name" value="P-loop containing nucleotide triphosphate hydrolases"/>
    <property type="match status" value="1"/>
</dbReference>
<dbReference type="InterPro" id="IPR003439">
    <property type="entry name" value="ABC_transporter-like_ATP-bd"/>
</dbReference>
<reference evidence="10 11" key="1">
    <citation type="submission" date="2021-03" db="EMBL/GenBank/DDBJ databases">
        <title>Genomic Encyclopedia of Type Strains, Phase IV (KMG-IV): sequencing the most valuable type-strain genomes for metagenomic binning, comparative biology and taxonomic classification.</title>
        <authorList>
            <person name="Goeker M."/>
        </authorList>
    </citation>
    <scope>NUCLEOTIDE SEQUENCE [LARGE SCALE GENOMIC DNA]</scope>
    <source>
        <strain evidence="10 11">DSM 24950</strain>
    </source>
</reference>
<dbReference type="PANTHER" id="PTHR43394">
    <property type="entry name" value="ATP-DEPENDENT PERMEASE MDL1, MITOCHONDRIAL"/>
    <property type="match status" value="1"/>
</dbReference>
<comment type="subcellular location">
    <subcellularLocation>
        <location evidence="1">Cell membrane</location>
        <topology evidence="1">Multi-pass membrane protein</topology>
    </subcellularLocation>
</comment>
<dbReference type="CDD" id="cd07346">
    <property type="entry name" value="ABC_6TM_exporters"/>
    <property type="match status" value="1"/>
</dbReference>
<dbReference type="InterPro" id="IPR017871">
    <property type="entry name" value="ABC_transporter-like_CS"/>
</dbReference>
<feature type="transmembrane region" description="Helical" evidence="7">
    <location>
        <begin position="68"/>
        <end position="89"/>
    </location>
</feature>
<name>A0ABS4HWF5_9BACL</name>
<evidence type="ECO:0000313" key="10">
    <source>
        <dbReference type="EMBL" id="MBP1962840.1"/>
    </source>
</evidence>
<dbReference type="Gene3D" id="1.20.1560.10">
    <property type="entry name" value="ABC transporter type 1, transmembrane domain"/>
    <property type="match status" value="1"/>
</dbReference>
<sequence length="647" mass="73926">MMERRFDMQKDIRSNLIRRYFKFLKPYRYMIVTIVGLGILQFAVPMTVPWMTKVLIDEVLPLKTSSWTLSKVIGVLGGVYVFGTAVNYVRQWVMAKMGNSMVIDIRFQLYEHMQKLSQRFYDSRQVGSIVSRILNDVNGAQNLVGAGVINLAIDFFLVLFAGFMLFHMEWELALLSLWLLPVYYLTFTNINVHIRYAWRSVHRQMERMTGVLVERIAGMKVVQAFNRERMELNRFKKQASAHYTYAMTAQFLSNTLGRISQTFQDFGGLIIWFVGGTMVIRGRMSVGELIAFQAYLGQMYGPIQRFSDVNVTIQNSLANVERIFEVFDIEPEIQNKDNPIPLKTCKGDIQFDQVGFDYVIERPEKQQVEADQKDKDLVERQKPAKRFYWIPPKMRPEPPPMILETRAALKGISFKANSGDVIALVGPSGAGKSTIINLLLRFYDPDEGAVMLDGVDLRNYDLHDLRSHMALVLQDNILFSGTVFENIAYGNPQATREQILAAAQAANAHDFIEEWDLGYETMIGERGVRLSGGQKQRIAIARALLKSPRILILDEATSALDAESEHLVTEALERLMQGRTTFVIAHRLATVVRADQILVIDRGRIAERGKHQVLLAQNGLYRELYEKQLKAMRPEELVGLEPLRHQA</sequence>
<gene>
    <name evidence="10" type="ORF">J2Z65_002056</name>
</gene>
<evidence type="ECO:0000259" key="8">
    <source>
        <dbReference type="PROSITE" id="PS50893"/>
    </source>
</evidence>
<comment type="caution">
    <text evidence="10">The sequence shown here is derived from an EMBL/GenBank/DDBJ whole genome shotgun (WGS) entry which is preliminary data.</text>
</comment>
<dbReference type="GO" id="GO:0016787">
    <property type="term" value="F:hydrolase activity"/>
    <property type="evidence" value="ECO:0007669"/>
    <property type="project" value="UniProtKB-KW"/>
</dbReference>
<dbReference type="EC" id="3.6.3.-" evidence="10"/>
<dbReference type="InterPro" id="IPR003593">
    <property type="entry name" value="AAA+_ATPase"/>
</dbReference>
<dbReference type="PROSITE" id="PS50893">
    <property type="entry name" value="ABC_TRANSPORTER_2"/>
    <property type="match status" value="1"/>
</dbReference>
<dbReference type="InterPro" id="IPR027417">
    <property type="entry name" value="P-loop_NTPase"/>
</dbReference>
<feature type="transmembrane region" description="Helical" evidence="7">
    <location>
        <begin position="27"/>
        <end position="48"/>
    </location>
</feature>
<evidence type="ECO:0000256" key="7">
    <source>
        <dbReference type="SAM" id="Phobius"/>
    </source>
</evidence>
<dbReference type="PROSITE" id="PS00211">
    <property type="entry name" value="ABC_TRANSPORTER_1"/>
    <property type="match status" value="1"/>
</dbReference>
<keyword evidence="3" id="KW-0547">Nucleotide-binding</keyword>
<keyword evidence="10" id="KW-0378">Hydrolase</keyword>
<keyword evidence="11" id="KW-1185">Reference proteome</keyword>
<dbReference type="InterPro" id="IPR011527">
    <property type="entry name" value="ABC1_TM_dom"/>
</dbReference>
<dbReference type="SMART" id="SM00382">
    <property type="entry name" value="AAA"/>
    <property type="match status" value="1"/>
</dbReference>
<dbReference type="PROSITE" id="PS50929">
    <property type="entry name" value="ABC_TM1F"/>
    <property type="match status" value="1"/>
</dbReference>
<dbReference type="Pfam" id="PF00664">
    <property type="entry name" value="ABC_membrane"/>
    <property type="match status" value="1"/>
</dbReference>
<keyword evidence="5 7" id="KW-1133">Transmembrane helix</keyword>
<dbReference type="RefSeq" id="WP_240159944.1">
    <property type="nucleotide sequence ID" value="NZ_JAAOZR010000042.1"/>
</dbReference>
<accession>A0ABS4HWF5</accession>
<keyword evidence="6 7" id="KW-0472">Membrane</keyword>
<dbReference type="SUPFAM" id="SSF52540">
    <property type="entry name" value="P-loop containing nucleoside triphosphate hydrolases"/>
    <property type="match status" value="1"/>
</dbReference>
<proteinExistence type="predicted"/>
<evidence type="ECO:0000256" key="5">
    <source>
        <dbReference type="ARBA" id="ARBA00022989"/>
    </source>
</evidence>
<organism evidence="10 11">
    <name type="scientific">Paenibacillus aceris</name>
    <dbReference type="NCBI Taxonomy" id="869555"/>
    <lineage>
        <taxon>Bacteria</taxon>
        <taxon>Bacillati</taxon>
        <taxon>Bacillota</taxon>
        <taxon>Bacilli</taxon>
        <taxon>Bacillales</taxon>
        <taxon>Paenibacillaceae</taxon>
        <taxon>Paenibacillus</taxon>
    </lineage>
</organism>
<dbReference type="SUPFAM" id="SSF90123">
    <property type="entry name" value="ABC transporter transmembrane region"/>
    <property type="match status" value="1"/>
</dbReference>
<evidence type="ECO:0000259" key="9">
    <source>
        <dbReference type="PROSITE" id="PS50929"/>
    </source>
</evidence>
<dbReference type="InterPro" id="IPR036640">
    <property type="entry name" value="ABC1_TM_sf"/>
</dbReference>
<protein>
    <submittedName>
        <fullName evidence="10">Subfamily B ATP-binding cassette protein MsbA</fullName>
        <ecNumber evidence="10">3.6.3.-</ecNumber>
    </submittedName>
</protein>
<dbReference type="Proteomes" id="UP001519344">
    <property type="component" value="Unassembled WGS sequence"/>
</dbReference>
<evidence type="ECO:0000256" key="2">
    <source>
        <dbReference type="ARBA" id="ARBA00022692"/>
    </source>
</evidence>
<evidence type="ECO:0000256" key="6">
    <source>
        <dbReference type="ARBA" id="ARBA00023136"/>
    </source>
</evidence>
<dbReference type="EMBL" id="JAGGKV010000004">
    <property type="protein sequence ID" value="MBP1962840.1"/>
    <property type="molecule type" value="Genomic_DNA"/>
</dbReference>
<keyword evidence="2 7" id="KW-0812">Transmembrane</keyword>
<dbReference type="GO" id="GO:0005524">
    <property type="term" value="F:ATP binding"/>
    <property type="evidence" value="ECO:0007669"/>
    <property type="project" value="UniProtKB-KW"/>
</dbReference>
<keyword evidence="4 10" id="KW-0067">ATP-binding</keyword>
<evidence type="ECO:0000256" key="1">
    <source>
        <dbReference type="ARBA" id="ARBA00004651"/>
    </source>
</evidence>
<feature type="domain" description="ABC transporter" evidence="8">
    <location>
        <begin position="394"/>
        <end position="627"/>
    </location>
</feature>
<feature type="domain" description="ABC transmembrane type-1" evidence="9">
    <location>
        <begin position="32"/>
        <end position="315"/>
    </location>
</feature>
<evidence type="ECO:0000256" key="4">
    <source>
        <dbReference type="ARBA" id="ARBA00022840"/>
    </source>
</evidence>
<dbReference type="PANTHER" id="PTHR43394:SF1">
    <property type="entry name" value="ATP-BINDING CASSETTE SUB-FAMILY B MEMBER 10, MITOCHONDRIAL"/>
    <property type="match status" value="1"/>
</dbReference>